<evidence type="ECO:0000256" key="11">
    <source>
        <dbReference type="ARBA" id="ARBA00023284"/>
    </source>
</evidence>
<keyword evidence="7 14" id="KW-0274">FAD</keyword>
<dbReference type="EMBL" id="FTOU01000003">
    <property type="protein sequence ID" value="SIS69283.1"/>
    <property type="molecule type" value="Genomic_DNA"/>
</dbReference>
<comment type="cofactor">
    <cofactor evidence="1">
        <name>(R)-lipoate</name>
        <dbReference type="ChEBI" id="CHEBI:83088"/>
    </cofactor>
</comment>
<evidence type="ECO:0000256" key="1">
    <source>
        <dbReference type="ARBA" id="ARBA00001938"/>
    </source>
</evidence>
<feature type="domain" description="Lipoyl-binding" evidence="17">
    <location>
        <begin position="1"/>
        <end position="76"/>
    </location>
</feature>
<evidence type="ECO:0000256" key="13">
    <source>
        <dbReference type="PIRSR" id="PIRSR000350-2"/>
    </source>
</evidence>
<dbReference type="InterPro" id="IPR050151">
    <property type="entry name" value="Class-I_Pyr_Nuc-Dis_Oxidored"/>
</dbReference>
<dbReference type="InterPro" id="IPR016156">
    <property type="entry name" value="FAD/NAD-linked_Rdtase_dimer_sf"/>
</dbReference>
<dbReference type="InterPro" id="IPR023753">
    <property type="entry name" value="FAD/NAD-binding_dom"/>
</dbReference>
<dbReference type="AlphaFoldDB" id="A0AA46A4U1"/>
<evidence type="ECO:0000256" key="2">
    <source>
        <dbReference type="ARBA" id="ARBA00007532"/>
    </source>
</evidence>
<dbReference type="InterPro" id="IPR000089">
    <property type="entry name" value="Biotin_lipoyl"/>
</dbReference>
<dbReference type="NCBIfam" id="TIGR01350">
    <property type="entry name" value="lipoamide_DH"/>
    <property type="match status" value="1"/>
</dbReference>
<dbReference type="EMBL" id="CP067140">
    <property type="protein sequence ID" value="WCR01451.1"/>
    <property type="molecule type" value="Genomic_DNA"/>
</dbReference>
<dbReference type="InterPro" id="IPR004099">
    <property type="entry name" value="Pyr_nucl-diS_OxRdtase_dimer"/>
</dbReference>
<dbReference type="InterPro" id="IPR036188">
    <property type="entry name" value="FAD/NAD-bd_sf"/>
</dbReference>
<evidence type="ECO:0000256" key="12">
    <source>
        <dbReference type="ARBA" id="ARBA00049187"/>
    </source>
</evidence>
<dbReference type="Pfam" id="PF07992">
    <property type="entry name" value="Pyr_redox_2"/>
    <property type="match status" value="1"/>
</dbReference>
<evidence type="ECO:0000259" key="17">
    <source>
        <dbReference type="PROSITE" id="PS50968"/>
    </source>
</evidence>
<dbReference type="Pfam" id="PF00364">
    <property type="entry name" value="Biotin_lipoyl"/>
    <property type="match status" value="1"/>
</dbReference>
<accession>A0AA46A4U1</accession>
<dbReference type="PANTHER" id="PTHR22912:SF160">
    <property type="entry name" value="DIHYDROLIPOYL DEHYDROGENASE"/>
    <property type="match status" value="1"/>
</dbReference>
<comment type="cofactor">
    <cofactor evidence="14 16">
        <name>FAD</name>
        <dbReference type="ChEBI" id="CHEBI:57692"/>
    </cofactor>
    <text evidence="14 16">Binds 1 FAD per subunit.</text>
</comment>
<dbReference type="PROSITE" id="PS50968">
    <property type="entry name" value="BIOTINYL_LIPOYL"/>
    <property type="match status" value="1"/>
</dbReference>
<evidence type="ECO:0000256" key="3">
    <source>
        <dbReference type="ARBA" id="ARBA00012608"/>
    </source>
</evidence>
<comment type="miscellaneous">
    <text evidence="16">The active site is a redox-active disulfide bond.</text>
</comment>
<dbReference type="GO" id="GO:0050660">
    <property type="term" value="F:flavin adenine dinucleotide binding"/>
    <property type="evidence" value="ECO:0007669"/>
    <property type="project" value="InterPro"/>
</dbReference>
<dbReference type="GO" id="GO:0006103">
    <property type="term" value="P:2-oxoglutarate metabolic process"/>
    <property type="evidence" value="ECO:0007669"/>
    <property type="project" value="TreeGrafter"/>
</dbReference>
<dbReference type="InterPro" id="IPR011053">
    <property type="entry name" value="Single_hybrid_motif"/>
</dbReference>
<evidence type="ECO:0000256" key="15">
    <source>
        <dbReference type="PIRSR" id="PIRSR000350-4"/>
    </source>
</evidence>
<evidence type="ECO:0000313" key="21">
    <source>
        <dbReference type="Proteomes" id="UP001215549"/>
    </source>
</evidence>
<keyword evidence="11 16" id="KW-0676">Redox-active center</keyword>
<dbReference type="SUPFAM" id="SSF51905">
    <property type="entry name" value="FAD/NAD(P)-binding domain"/>
    <property type="match status" value="1"/>
</dbReference>
<evidence type="ECO:0000313" key="19">
    <source>
        <dbReference type="EMBL" id="WCR01451.1"/>
    </source>
</evidence>
<dbReference type="Proteomes" id="UP000186216">
    <property type="component" value="Unassembled WGS sequence"/>
</dbReference>
<dbReference type="GO" id="GO:0004148">
    <property type="term" value="F:dihydrolipoyl dehydrogenase (NADH) activity"/>
    <property type="evidence" value="ECO:0007669"/>
    <property type="project" value="UniProtKB-EC"/>
</dbReference>
<evidence type="ECO:0000256" key="10">
    <source>
        <dbReference type="ARBA" id="ARBA00023157"/>
    </source>
</evidence>
<evidence type="ECO:0000313" key="20">
    <source>
        <dbReference type="Proteomes" id="UP000186216"/>
    </source>
</evidence>
<comment type="similarity">
    <text evidence="2 16">Belongs to the class-I pyridine nucleotide-disulfide oxidoreductase family.</text>
</comment>
<evidence type="ECO:0000256" key="4">
    <source>
        <dbReference type="ARBA" id="ARBA00016961"/>
    </source>
</evidence>
<feature type="binding site" evidence="14">
    <location>
        <position position="150"/>
    </location>
    <ligand>
        <name>FAD</name>
        <dbReference type="ChEBI" id="CHEBI:57692"/>
    </ligand>
</feature>
<feature type="binding site" evidence="14">
    <location>
        <begin position="278"/>
        <end position="285"/>
    </location>
    <ligand>
        <name>NAD(+)</name>
        <dbReference type="ChEBI" id="CHEBI:57540"/>
    </ligand>
</feature>
<feature type="disulfide bond" description="Redox-active" evidence="15">
    <location>
        <begin position="141"/>
        <end position="146"/>
    </location>
</feature>
<name>A0AA46A4U1_9RHOB</name>
<evidence type="ECO:0000313" key="18">
    <source>
        <dbReference type="EMBL" id="SIS69283.1"/>
    </source>
</evidence>
<dbReference type="SUPFAM" id="SSF55424">
    <property type="entry name" value="FAD/NAD-linked reductases, dimerisation (C-terminal) domain"/>
    <property type="match status" value="1"/>
</dbReference>
<evidence type="ECO:0000256" key="14">
    <source>
        <dbReference type="PIRSR" id="PIRSR000350-3"/>
    </source>
</evidence>
<keyword evidence="9 14" id="KW-0520">NAD</keyword>
<keyword evidence="21" id="KW-1185">Reference proteome</keyword>
<feature type="binding site" evidence="14">
    <location>
        <begin position="414"/>
        <end position="417"/>
    </location>
    <ligand>
        <name>FAD</name>
        <dbReference type="ChEBI" id="CHEBI:57692"/>
    </ligand>
</feature>
<feature type="active site" description="Proton acceptor" evidence="13">
    <location>
        <position position="540"/>
    </location>
</feature>
<proteinExistence type="inferred from homology"/>
<dbReference type="Pfam" id="PF02852">
    <property type="entry name" value="Pyr_redox_dim"/>
    <property type="match status" value="1"/>
</dbReference>
<dbReference type="Gene3D" id="3.50.50.60">
    <property type="entry name" value="FAD/NAD(P)-binding domain"/>
    <property type="match status" value="2"/>
</dbReference>
<dbReference type="FunFam" id="3.30.390.30:FF:000001">
    <property type="entry name" value="Dihydrolipoyl dehydrogenase"/>
    <property type="match status" value="1"/>
</dbReference>
<dbReference type="SUPFAM" id="SSF51230">
    <property type="entry name" value="Single hybrid motif"/>
    <property type="match status" value="1"/>
</dbReference>
<dbReference type="InterPro" id="IPR012999">
    <property type="entry name" value="Pyr_OxRdtase_I_AS"/>
</dbReference>
<dbReference type="PRINTS" id="PR00411">
    <property type="entry name" value="PNDRDTASEI"/>
</dbReference>
<evidence type="ECO:0000256" key="16">
    <source>
        <dbReference type="RuleBase" id="RU003692"/>
    </source>
</evidence>
<dbReference type="InterPro" id="IPR001100">
    <property type="entry name" value="Pyr_nuc-diS_OxRdtase"/>
</dbReference>
<reference evidence="18 20" key="1">
    <citation type="submission" date="2017-01" db="EMBL/GenBank/DDBJ databases">
        <authorList>
            <person name="Varghese N."/>
            <person name="Submissions S."/>
        </authorList>
    </citation>
    <scope>NUCLEOTIDE SEQUENCE [LARGE SCALE GENOMIC DNA]</scope>
    <source>
        <strain evidence="18 20">DSM 18447</strain>
    </source>
</reference>
<dbReference type="Proteomes" id="UP001215549">
    <property type="component" value="Chromosome"/>
</dbReference>
<dbReference type="RefSeq" id="WP_076523894.1">
    <property type="nucleotide sequence ID" value="NZ_CP067140.1"/>
</dbReference>
<evidence type="ECO:0000256" key="5">
    <source>
        <dbReference type="ARBA" id="ARBA00022630"/>
    </source>
</evidence>
<dbReference type="Gene3D" id="2.40.50.100">
    <property type="match status" value="1"/>
</dbReference>
<dbReference type="PRINTS" id="PR00368">
    <property type="entry name" value="FADPNR"/>
</dbReference>
<dbReference type="PIRSF" id="PIRSF000350">
    <property type="entry name" value="Mercury_reductase_MerA"/>
    <property type="match status" value="1"/>
</dbReference>
<sequence>MTRDVMLPDIGDFKEVPVVEIPVAVGDRLAAESTILVLESEKATLDIPAPFGGTVVEIFVSEGDLLSEGSLVLRMETELDAAEATFEAAPQAAPNANCGENHTQMLVIGAGPGGYTAAFRTADLGREVTLVDPRATLGGVCLNVGCIPSKALLHLAKVWDEADEAAAHGLKFAAPDVNLDGVRDFKNGVIAKLTGGLTALAKKRKVRVIRGIATFSGAHSVEITDADGSIQNLTFDQAIVAVGSEPVWLPFLPDDPRIIDSTGALELESIPERLLVIGGGIIGLEMAQIYDSFGAHVEIVELANQIIPGADKDVIAPLAERISKSYGAVRTGSKVTSVLAGDKLVVSFECAEGVETAEYDRILVAVGRTPNGAKVAPGVAGIVVEGPGFLPVNAQMQTSQPHIFAIGDVVGQPMLAHKATHQAKVAAEAAADFKVTFEPACIPSVAYTDPEVAWVGLTETEAKIRGIKLKRGGFPWMASGRALSLVRDEGATKLLFDDATGKVVGGAIVGPGAGELIAEVALAIEMGADAHDIGMTIHPHPTLSETVGFAAEAFLGTLTDL</sequence>
<comment type="catalytic activity">
    <reaction evidence="12 16">
        <text>N(6)-[(R)-dihydrolipoyl]-L-lysyl-[protein] + NAD(+) = N(6)-[(R)-lipoyl]-L-lysyl-[protein] + NADH + H(+)</text>
        <dbReference type="Rhea" id="RHEA:15045"/>
        <dbReference type="Rhea" id="RHEA-COMP:10474"/>
        <dbReference type="Rhea" id="RHEA-COMP:10475"/>
        <dbReference type="ChEBI" id="CHEBI:15378"/>
        <dbReference type="ChEBI" id="CHEBI:57540"/>
        <dbReference type="ChEBI" id="CHEBI:57945"/>
        <dbReference type="ChEBI" id="CHEBI:83099"/>
        <dbReference type="ChEBI" id="CHEBI:83100"/>
        <dbReference type="EC" id="1.8.1.4"/>
    </reaction>
</comment>
<keyword evidence="8 16" id="KW-0560">Oxidoreductase</keyword>
<keyword evidence="10" id="KW-1015">Disulfide bond</keyword>
<keyword evidence="14" id="KW-0547">Nucleotide-binding</keyword>
<dbReference type="PANTHER" id="PTHR22912">
    <property type="entry name" value="DISULFIDE OXIDOREDUCTASE"/>
    <property type="match status" value="1"/>
</dbReference>
<evidence type="ECO:0000256" key="9">
    <source>
        <dbReference type="ARBA" id="ARBA00023027"/>
    </source>
</evidence>
<organism evidence="18 20">
    <name type="scientific">Paracoccus saliphilus</name>
    <dbReference type="NCBI Taxonomy" id="405559"/>
    <lineage>
        <taxon>Bacteria</taxon>
        <taxon>Pseudomonadati</taxon>
        <taxon>Pseudomonadota</taxon>
        <taxon>Alphaproteobacteria</taxon>
        <taxon>Rhodobacterales</taxon>
        <taxon>Paracoccaceae</taxon>
        <taxon>Paracoccus</taxon>
    </lineage>
</organism>
<protein>
    <recommendedName>
        <fullName evidence="4 16">Dihydrolipoyl dehydrogenase</fullName>
        <ecNumber evidence="3 16">1.8.1.4</ecNumber>
    </recommendedName>
</protein>
<dbReference type="PROSITE" id="PS00189">
    <property type="entry name" value="LIPOYL"/>
    <property type="match status" value="1"/>
</dbReference>
<dbReference type="PROSITE" id="PS00076">
    <property type="entry name" value="PYRIDINE_REDOX_1"/>
    <property type="match status" value="1"/>
</dbReference>
<dbReference type="InterPro" id="IPR006258">
    <property type="entry name" value="Lipoamide_DH"/>
</dbReference>
<feature type="binding site" evidence="14">
    <location>
        <position position="367"/>
    </location>
    <ligand>
        <name>NAD(+)</name>
        <dbReference type="ChEBI" id="CHEBI:57540"/>
    </ligand>
</feature>
<gene>
    <name evidence="19" type="primary">lpdA</name>
    <name evidence="19" type="ORF">JHX88_10845</name>
    <name evidence="18" type="ORF">SAMN05421772_10331</name>
</gene>
<dbReference type="InterPro" id="IPR003016">
    <property type="entry name" value="2-oxoA_DH_lipoyl-BS"/>
</dbReference>
<feature type="binding site" evidence="14">
    <location>
        <position position="408"/>
    </location>
    <ligand>
        <name>FAD</name>
        <dbReference type="ChEBI" id="CHEBI:57692"/>
    </ligand>
</feature>
<keyword evidence="6" id="KW-0450">Lipoyl</keyword>
<feature type="binding site" evidence="14">
    <location>
        <position position="301"/>
    </location>
    <ligand>
        <name>NAD(+)</name>
        <dbReference type="ChEBI" id="CHEBI:57540"/>
    </ligand>
</feature>
<dbReference type="Gene3D" id="3.30.390.30">
    <property type="match status" value="1"/>
</dbReference>
<evidence type="ECO:0000256" key="7">
    <source>
        <dbReference type="ARBA" id="ARBA00022827"/>
    </source>
</evidence>
<dbReference type="CDD" id="cd06849">
    <property type="entry name" value="lipoyl_domain"/>
    <property type="match status" value="1"/>
</dbReference>
<evidence type="ECO:0000256" key="6">
    <source>
        <dbReference type="ARBA" id="ARBA00022823"/>
    </source>
</evidence>
<keyword evidence="5 16" id="KW-0285">Flavoprotein</keyword>
<evidence type="ECO:0000256" key="8">
    <source>
        <dbReference type="ARBA" id="ARBA00023002"/>
    </source>
</evidence>
<reference evidence="19 21" key="2">
    <citation type="submission" date="2021-01" db="EMBL/GenBank/DDBJ databases">
        <title>Biogeographic distribution of Paracoccus.</title>
        <authorList>
            <person name="Hollensteiner J."/>
            <person name="Leineberger J."/>
            <person name="Brinkhoff T."/>
            <person name="Daniel R."/>
        </authorList>
    </citation>
    <scope>NUCLEOTIDE SEQUENCE [LARGE SCALE GENOMIC DNA]</scope>
    <source>
        <strain evidence="19 21">DSM 18447</strain>
    </source>
</reference>
<dbReference type="EC" id="1.8.1.4" evidence="3 16"/>